<dbReference type="InterPro" id="IPR043703">
    <property type="entry name" value="Lipid_II_synth_MurT"/>
</dbReference>
<comment type="similarity">
    <text evidence="5">Belongs to the MurCDEF family. MurT subfamily.</text>
</comment>
<comment type="caution">
    <text evidence="8">The sequence shown here is derived from an EMBL/GenBank/DDBJ whole genome shotgun (WGS) entry which is preliminary data.</text>
</comment>
<gene>
    <name evidence="5" type="primary">murT</name>
    <name evidence="8" type="ORF">J2S03_000796</name>
</gene>
<feature type="binding site" evidence="5">
    <location>
        <position position="212"/>
    </location>
    <ligand>
        <name>Zn(2+)</name>
        <dbReference type="ChEBI" id="CHEBI:29105"/>
    </ligand>
</feature>
<keyword evidence="5" id="KW-0479">Metal-binding</keyword>
<comment type="catalytic activity">
    <reaction evidence="5">
        <text>beta-D-GlcNAc-(1-&gt;4)-Mur2Ac(oyl-L-Ala-gamma-D-O-P-Glu-L-Lys-D-Ala-D-Ala)-di-trans,octa-cis-undecaprenyl diphosphate + NH4(+) = beta-D-GlcNAc-(1-&gt;4)-Mur2Ac(oyl-L-Ala-D-isoglutaminyl-L-Lys-D-Ala-D-Ala)-di-trans,octa-cis-undecaprenyl diphosphate + phosphate + H(+)</text>
        <dbReference type="Rhea" id="RHEA:57932"/>
        <dbReference type="ChEBI" id="CHEBI:15378"/>
        <dbReference type="ChEBI" id="CHEBI:28938"/>
        <dbReference type="ChEBI" id="CHEBI:43474"/>
        <dbReference type="ChEBI" id="CHEBI:62233"/>
        <dbReference type="ChEBI" id="CHEBI:143132"/>
    </reaction>
</comment>
<keyword evidence="3 5" id="KW-0547">Nucleotide-binding</keyword>
<keyword evidence="5" id="KW-0961">Cell wall biogenesis/degradation</keyword>
<feature type="binding site" evidence="5">
    <location>
        <position position="234"/>
    </location>
    <ligand>
        <name>Zn(2+)</name>
        <dbReference type="ChEBI" id="CHEBI:29105"/>
    </ligand>
</feature>
<dbReference type="InterPro" id="IPR013564">
    <property type="entry name" value="MurT_C"/>
</dbReference>
<dbReference type="EMBL" id="JAUSTP010000003">
    <property type="protein sequence ID" value="MDQ0188982.1"/>
    <property type="molecule type" value="Genomic_DNA"/>
</dbReference>
<dbReference type="RefSeq" id="WP_274456428.1">
    <property type="nucleotide sequence ID" value="NZ_CP067097.1"/>
</dbReference>
<evidence type="ECO:0000256" key="5">
    <source>
        <dbReference type="HAMAP-Rule" id="MF_02214"/>
    </source>
</evidence>
<evidence type="ECO:0000256" key="4">
    <source>
        <dbReference type="ARBA" id="ARBA00022840"/>
    </source>
</evidence>
<comment type="subunit">
    <text evidence="5">Forms a heterodimer with GatD.</text>
</comment>
<evidence type="ECO:0000256" key="2">
    <source>
        <dbReference type="ARBA" id="ARBA00022598"/>
    </source>
</evidence>
<evidence type="ECO:0000256" key="1">
    <source>
        <dbReference type="ARBA" id="ARBA00004752"/>
    </source>
</evidence>
<dbReference type="PANTHER" id="PTHR23135:SF7">
    <property type="entry name" value="LIPID II ISOGLUTAMINYL SYNTHASE (GLUTAMINE-HYDROLYZING) SUBUNIT MURT"/>
    <property type="match status" value="1"/>
</dbReference>
<name>A0ABT9XFA1_9BACL</name>
<protein>
    <recommendedName>
        <fullName evidence="5">Lipid II isoglutaminyl synthase (glutamine-hydrolyzing) subunit MurT</fullName>
        <ecNumber evidence="5">6.3.5.13</ecNumber>
    </recommendedName>
</protein>
<comment type="pathway">
    <text evidence="1 5">Cell wall biogenesis; peptidoglycan biosynthesis.</text>
</comment>
<dbReference type="Pfam" id="PF08353">
    <property type="entry name" value="MurT_C"/>
    <property type="match status" value="1"/>
</dbReference>
<sequence>MAIRFLLAVWVGKWTQTLLHLLGKNATSLPGKIALRLAPDVIARLGRQLERCVVVTGTNGKTTTANLLSSMLKQTGPQITNAEGANLQQGLTSALLADTTWFGRLRKKSAVFEIDEATLPLVAKHLPIRVLAVTNVFRDQLDRYGELDTTLEKIMAGLNQTEAVAVLNGDDPLARHIGRQSGNRSVYFGMSRSMARAEVRDQMRDGAFCLSCGHELRYDGFFYGQLGLYVCPACDFFRPLPDFEGTMVNQRLEVRQGSLPTVVYDVPVRGMFNLYNELCAIATARMCGLTADQISAGLRRFATPLGRMQVYATSPVSILNLIKNPTGCDGVLQAIASEPGPKVLCIAINDQAADGRDVSWLWDADFELVPEQLDAVHCVTTGMRAEDMALRLKYAGYDTTHIHCDPELSSGIHHAFTLAAERGGLPVYIIATYTALYPAAEILNRKVDHDEPAPLHRASVS</sequence>
<dbReference type="PROSITE" id="PS01011">
    <property type="entry name" value="FOLYLPOLYGLU_SYNT_1"/>
    <property type="match status" value="1"/>
</dbReference>
<comment type="catalytic activity">
    <reaction evidence="5">
        <text>beta-D-GlcNAc-(1-&gt;4)-Mur2Ac(oyl-L-Ala-gamma-D-Glu-L-Lys-D-Ala-D-Ala)-di-trans,octa-cis-undecaprenyl diphosphate + L-glutamine + ATP + H2O = beta-D-GlcNAc-(1-&gt;4)-Mur2Ac(oyl-L-Ala-D-isoglutaminyl-L-Lys-D-Ala-D-Ala)-di-trans,octa-cis-undecaprenyl diphosphate + L-glutamate + ADP + phosphate + H(+)</text>
        <dbReference type="Rhea" id="RHEA:57928"/>
        <dbReference type="ChEBI" id="CHEBI:15377"/>
        <dbReference type="ChEBI" id="CHEBI:15378"/>
        <dbReference type="ChEBI" id="CHEBI:29985"/>
        <dbReference type="ChEBI" id="CHEBI:30616"/>
        <dbReference type="ChEBI" id="CHEBI:43474"/>
        <dbReference type="ChEBI" id="CHEBI:58359"/>
        <dbReference type="ChEBI" id="CHEBI:60033"/>
        <dbReference type="ChEBI" id="CHEBI:62233"/>
        <dbReference type="ChEBI" id="CHEBI:456216"/>
        <dbReference type="EC" id="6.3.5.13"/>
    </reaction>
</comment>
<comment type="function">
    <text evidence="5">The lipid II isoglutaminyl synthase complex catalyzes the formation of alpha-D-isoglutamine in the cell wall lipid II stem peptide. The MurT subunit catalyzes the ATP-dependent amidation of D-glutamate residue of lipid II, converting it to an isoglutamine residue.</text>
</comment>
<dbReference type="PANTHER" id="PTHR23135">
    <property type="entry name" value="MUR LIGASE FAMILY MEMBER"/>
    <property type="match status" value="1"/>
</dbReference>
<dbReference type="SUPFAM" id="SSF53623">
    <property type="entry name" value="MurD-like peptide ligases, catalytic domain"/>
    <property type="match status" value="1"/>
</dbReference>
<feature type="active site" evidence="5">
    <location>
        <position position="357"/>
    </location>
</feature>
<reference evidence="8 9" key="1">
    <citation type="submission" date="2023-07" db="EMBL/GenBank/DDBJ databases">
        <title>Genomic Encyclopedia of Type Strains, Phase IV (KMG-IV): sequencing the most valuable type-strain genomes for metagenomic binning, comparative biology and taxonomic classification.</title>
        <authorList>
            <person name="Goeker M."/>
        </authorList>
    </citation>
    <scope>NUCLEOTIDE SEQUENCE [LARGE SCALE GENOMIC DNA]</scope>
    <source>
        <strain evidence="8 9">DSM 4006</strain>
    </source>
</reference>
<evidence type="ECO:0000259" key="6">
    <source>
        <dbReference type="Pfam" id="PF08245"/>
    </source>
</evidence>
<dbReference type="Pfam" id="PF08245">
    <property type="entry name" value="Mur_ligase_M"/>
    <property type="match status" value="1"/>
</dbReference>
<keyword evidence="9" id="KW-1185">Reference proteome</keyword>
<dbReference type="HAMAP" id="MF_02214">
    <property type="entry name" value="Lipid_II_synth_MurT"/>
    <property type="match status" value="1"/>
</dbReference>
<evidence type="ECO:0000313" key="9">
    <source>
        <dbReference type="Proteomes" id="UP001232973"/>
    </source>
</evidence>
<dbReference type="Gene3D" id="3.40.1190.10">
    <property type="entry name" value="Mur-like, catalytic domain"/>
    <property type="match status" value="1"/>
</dbReference>
<proteinExistence type="inferred from homology"/>
<keyword evidence="5" id="KW-0133">Cell shape</keyword>
<keyword evidence="4 5" id="KW-0067">ATP-binding</keyword>
<dbReference type="InterPro" id="IPR036565">
    <property type="entry name" value="Mur-like_cat_sf"/>
</dbReference>
<evidence type="ECO:0000256" key="3">
    <source>
        <dbReference type="ARBA" id="ARBA00022741"/>
    </source>
</evidence>
<organism evidence="8 9">
    <name type="scientific">Alicyclobacillus cycloheptanicus</name>
    <dbReference type="NCBI Taxonomy" id="1457"/>
    <lineage>
        <taxon>Bacteria</taxon>
        <taxon>Bacillati</taxon>
        <taxon>Bacillota</taxon>
        <taxon>Bacilli</taxon>
        <taxon>Bacillales</taxon>
        <taxon>Alicyclobacillaceae</taxon>
        <taxon>Alicyclobacillus</taxon>
    </lineage>
</organism>
<dbReference type="EC" id="6.3.5.13" evidence="5"/>
<dbReference type="InterPro" id="IPR013221">
    <property type="entry name" value="Mur_ligase_cen"/>
</dbReference>
<evidence type="ECO:0000259" key="7">
    <source>
        <dbReference type="Pfam" id="PF08353"/>
    </source>
</evidence>
<dbReference type="InterPro" id="IPR018109">
    <property type="entry name" value="Folylpolyglutamate_synth_CS"/>
</dbReference>
<feature type="binding site" evidence="5">
    <location>
        <position position="231"/>
    </location>
    <ligand>
        <name>Zn(2+)</name>
        <dbReference type="ChEBI" id="CHEBI:29105"/>
    </ligand>
</feature>
<accession>A0ABT9XFA1</accession>
<feature type="binding site" evidence="5">
    <location>
        <position position="209"/>
    </location>
    <ligand>
        <name>Zn(2+)</name>
        <dbReference type="ChEBI" id="CHEBI:29105"/>
    </ligand>
</feature>
<evidence type="ECO:0000313" key="8">
    <source>
        <dbReference type="EMBL" id="MDQ0188982.1"/>
    </source>
</evidence>
<keyword evidence="2 5" id="KW-0436">Ligase</keyword>
<keyword evidence="5" id="KW-0862">Zinc</keyword>
<feature type="domain" description="Lipid II isoglutaminyl synthase (glutamine-hydrolyzing) subunit MurT C-terminal" evidence="7">
    <location>
        <begin position="321"/>
        <end position="436"/>
    </location>
</feature>
<dbReference type="Proteomes" id="UP001232973">
    <property type="component" value="Unassembled WGS sequence"/>
</dbReference>
<keyword evidence="5" id="KW-0573">Peptidoglycan synthesis</keyword>
<feature type="domain" description="Mur ligase central" evidence="6">
    <location>
        <begin position="55"/>
        <end position="194"/>
    </location>
</feature>
<comment type="catalytic activity">
    <reaction evidence="5">
        <text>beta-D-GlcNAc-(1-&gt;4)-Mur2Ac(oyl-L-Ala-gamma-D-Glu-L-Lys-D-Ala-D-Ala)-di-trans,octa-cis-undecaprenyl diphosphate + ATP = beta-D-GlcNAc-(1-&gt;4)-Mur2Ac(oyl-L-Ala-gamma-D-O-P-Glu-L-Lys-D-Ala-D-Ala)-di-trans,octa-cis-undecaprenyl diphosphate + ADP</text>
        <dbReference type="Rhea" id="RHEA:59488"/>
        <dbReference type="ChEBI" id="CHEBI:30616"/>
        <dbReference type="ChEBI" id="CHEBI:60033"/>
        <dbReference type="ChEBI" id="CHEBI:143132"/>
        <dbReference type="ChEBI" id="CHEBI:456216"/>
    </reaction>
</comment>